<feature type="non-terminal residue" evidence="1">
    <location>
        <position position="1"/>
    </location>
</feature>
<dbReference type="InterPro" id="IPR036278">
    <property type="entry name" value="Sialidase_sf"/>
</dbReference>
<dbReference type="EMBL" id="QJKI01000002">
    <property type="protein sequence ID" value="PXX81380.1"/>
    <property type="molecule type" value="Genomic_DNA"/>
</dbReference>
<keyword evidence="2" id="KW-1185">Reference proteome</keyword>
<protein>
    <recommendedName>
        <fullName evidence="3">Fibronectin type-III domain-containing protein</fullName>
    </recommendedName>
</protein>
<name>A0A318KUD1_9NEIS</name>
<gene>
    <name evidence="1" type="ORF">DFR34_102220</name>
</gene>
<dbReference type="SUPFAM" id="SSF50939">
    <property type="entry name" value="Sialidases"/>
    <property type="match status" value="1"/>
</dbReference>
<reference evidence="1 2" key="1">
    <citation type="submission" date="2018-05" db="EMBL/GenBank/DDBJ databases">
        <title>Genomic Encyclopedia of Type Strains, Phase IV (KMG-IV): sequencing the most valuable type-strain genomes for metagenomic binning, comparative biology and taxonomic classification.</title>
        <authorList>
            <person name="Goeker M."/>
        </authorList>
    </citation>
    <scope>NUCLEOTIDE SEQUENCE [LARGE SCALE GENOMIC DNA]</scope>
    <source>
        <strain evidence="1 2">DSM 29661</strain>
    </source>
</reference>
<comment type="caution">
    <text evidence="1">The sequence shown here is derived from an EMBL/GenBank/DDBJ whole genome shotgun (WGS) entry which is preliminary data.</text>
</comment>
<dbReference type="SUPFAM" id="SSF75005">
    <property type="entry name" value="Arabinanase/levansucrase/invertase"/>
    <property type="match status" value="1"/>
</dbReference>
<sequence>RILANLELGRRRVVNNLQYTYPNATLARSNWTINAGEAVCQAGGVYFARRLRLVEGDVHRVYIRALTAAGAPQLAWRADGGEFATAPLVSQRLVDSTWTDYGFDVPAGEYFYLRVQTPLATRIKSMVACNTLHEVRVLTAPVIVGQQAVPGQPVSLLASAQSRLVGGHIARFDVSRDGVLSQWPASNNSAVITLTFQGAIGETRSLVVVAVDDLGNRSAPTVHTITLADDITPAAPSITSPVAGATSISLSPVLSASAFAVANASHASTDWQIRAADGQSVVWQSLADTSHLTSISVPGGTLLPNTSYQAWVRYHTGSGVLSAWGHSAFTTVVQVNAPPGEVVFSTPGTYTWTVPDGVTSASALVVDGSGGDVAFGPLAIAGNGFSMQATSLPAVDNWSCVCYGNGQFMAVATGSGAVAISPDGVNWTSQALLSGISWASICYGNGLFVAISNGPSSIFATSADGLDWNLSPLPGGANWRDITYGNGTFVMVSGNSMSGGSTLAATSEDGFTWTLQALPASMMWKTVCYGEDMFVALASNSSQIAASSPDGVNWAQRSLPAAANWRSVDYGNGIFVAISDSNSSLVAVSTDGLTWQVHTLPVADNWRDISYGNGVFVAMSSNGTVATTVDGIHWTQQTVLAIGNANCIAYGNGRFVALGFDGDAATLTAGPTVTHADATLTSSNGFSLTAPTSAGSYGVSSGVAAYDNDMPLTPGAQITVTVPGPDGAVRVIWGAGRSFPNNAASAGTQIGIVLVAEGGGAGQWQRVDGNFNPVNYPFGGAFFNSHPTYAGIVDQTIDGQAMVKVPKFWFKTGNVPSGQYAGKRYWMISDQPAPGFAVHPAFMNYGAEVPQYWLGKYQGTADGGKLGSQAGLMPLTNLDFPTMQARAVARNVYGVNGFMMWSIYQLAAVQMLCLIEMGSSDSQTVIGSGNVDYSGMGVLSVNHATVATATWRGIVGLWGNVLQMVDGLQSSANAKYMIWDKNGNRSLQTSGQVVPQTGYATTMATAASQYYDLASIFAASNAAAYSSDGAYGDSIHLSGAGIAWHGGASHTSDAGLFYLDIGEDAAYSADSLSTRLAKY</sequence>
<proteinExistence type="predicted"/>
<evidence type="ECO:0000313" key="1">
    <source>
        <dbReference type="EMBL" id="PXX81380.1"/>
    </source>
</evidence>
<dbReference type="AlphaFoldDB" id="A0A318KUD1"/>
<dbReference type="InterPro" id="IPR023296">
    <property type="entry name" value="Glyco_hydro_beta-prop_sf"/>
</dbReference>
<dbReference type="Proteomes" id="UP000247555">
    <property type="component" value="Unassembled WGS sequence"/>
</dbReference>
<evidence type="ECO:0000313" key="2">
    <source>
        <dbReference type="Proteomes" id="UP000247555"/>
    </source>
</evidence>
<organism evidence="1 2">
    <name type="scientific">Rivihabitans pingtungensis</name>
    <dbReference type="NCBI Taxonomy" id="1054498"/>
    <lineage>
        <taxon>Bacteria</taxon>
        <taxon>Pseudomonadati</taxon>
        <taxon>Pseudomonadota</taxon>
        <taxon>Betaproteobacteria</taxon>
        <taxon>Neisseriales</taxon>
        <taxon>Aquaspirillaceae</taxon>
        <taxon>Rivihabitans</taxon>
    </lineage>
</organism>
<accession>A0A318KUD1</accession>
<evidence type="ECO:0008006" key="3">
    <source>
        <dbReference type="Google" id="ProtNLM"/>
    </source>
</evidence>
<dbReference type="OrthoDB" id="5465471at2"/>